<organism evidence="3 4">
    <name type="scientific">Candidatus Sungbacteria bacterium RIFCSPLOWO2_01_FULL_60_25</name>
    <dbReference type="NCBI Taxonomy" id="1802281"/>
    <lineage>
        <taxon>Bacteria</taxon>
        <taxon>Candidatus Sungiibacteriota</taxon>
    </lineage>
</organism>
<dbReference type="GO" id="GO:0019856">
    <property type="term" value="P:pyrimidine nucleobase biosynthetic process"/>
    <property type="evidence" value="ECO:0007669"/>
    <property type="project" value="TreeGrafter"/>
</dbReference>
<protein>
    <recommendedName>
        <fullName evidence="5">Orotate phosphoribosyltransferase</fullName>
    </recommendedName>
</protein>
<dbReference type="STRING" id="1802281.A3A44_03205"/>
<proteinExistence type="predicted"/>
<evidence type="ECO:0008006" key="5">
    <source>
        <dbReference type="Google" id="ProtNLM"/>
    </source>
</evidence>
<dbReference type="SUPFAM" id="SSF53271">
    <property type="entry name" value="PRTase-like"/>
    <property type="match status" value="1"/>
</dbReference>
<keyword evidence="2" id="KW-0665">Pyrimidine biosynthesis</keyword>
<comment type="pathway">
    <text evidence="1">Pyrimidine metabolism; UMP biosynthesis via de novo pathway.</text>
</comment>
<comment type="caution">
    <text evidence="3">The sequence shown here is derived from an EMBL/GenBank/DDBJ whole genome shotgun (WGS) entry which is preliminary data.</text>
</comment>
<evidence type="ECO:0000313" key="4">
    <source>
        <dbReference type="Proteomes" id="UP000178977"/>
    </source>
</evidence>
<dbReference type="CDD" id="cd06223">
    <property type="entry name" value="PRTases_typeI"/>
    <property type="match status" value="1"/>
</dbReference>
<dbReference type="InterPro" id="IPR000836">
    <property type="entry name" value="PRTase_dom"/>
</dbReference>
<dbReference type="PANTHER" id="PTHR19278">
    <property type="entry name" value="OROTATE PHOSPHORIBOSYLTRANSFERASE"/>
    <property type="match status" value="1"/>
</dbReference>
<dbReference type="Gene3D" id="3.40.50.2020">
    <property type="match status" value="1"/>
</dbReference>
<dbReference type="GO" id="GO:0006222">
    <property type="term" value="P:UMP biosynthetic process"/>
    <property type="evidence" value="ECO:0007669"/>
    <property type="project" value="TreeGrafter"/>
</dbReference>
<accession>A0A1G2LD74</accession>
<gene>
    <name evidence="3" type="ORF">A3A44_03205</name>
</gene>
<evidence type="ECO:0000256" key="1">
    <source>
        <dbReference type="ARBA" id="ARBA00004725"/>
    </source>
</evidence>
<dbReference type="PANTHER" id="PTHR19278:SF9">
    <property type="entry name" value="URIDINE 5'-MONOPHOSPHATE SYNTHASE"/>
    <property type="match status" value="1"/>
</dbReference>
<name>A0A1G2LD74_9BACT</name>
<sequence length="225" mass="24788">MLSAQLFRLLNTLINCRCFVFPEPGACGFRRTIHDRYPSISLPLAPGYFDIRQLMSHPGAYRDVAEVMAAVWQRELTWVQRVSDIRDASTPLVAILSEVTGVPMISPRLSPKARGAPQAVDGAYRSGERAALIDDVVSEGAVSKRRALAILRNEGLEVVFIGVVLDNRLSSGKAVDGVPVHSLLQWHASFTVLRDAGHITDAVYEQCIAYPRQLADALREHGIEE</sequence>
<dbReference type="EMBL" id="MHQT01000021">
    <property type="protein sequence ID" value="OHA09583.1"/>
    <property type="molecule type" value="Genomic_DNA"/>
</dbReference>
<dbReference type="GO" id="GO:0004588">
    <property type="term" value="F:orotate phosphoribosyltransferase activity"/>
    <property type="evidence" value="ECO:0007669"/>
    <property type="project" value="TreeGrafter"/>
</dbReference>
<dbReference type="Proteomes" id="UP000178977">
    <property type="component" value="Unassembled WGS sequence"/>
</dbReference>
<dbReference type="AlphaFoldDB" id="A0A1G2LD74"/>
<dbReference type="InterPro" id="IPR029057">
    <property type="entry name" value="PRTase-like"/>
</dbReference>
<evidence type="ECO:0000256" key="2">
    <source>
        <dbReference type="ARBA" id="ARBA00022975"/>
    </source>
</evidence>
<reference evidence="3 4" key="1">
    <citation type="journal article" date="2016" name="Nat. Commun.">
        <title>Thousands of microbial genomes shed light on interconnected biogeochemical processes in an aquifer system.</title>
        <authorList>
            <person name="Anantharaman K."/>
            <person name="Brown C.T."/>
            <person name="Hug L.A."/>
            <person name="Sharon I."/>
            <person name="Castelle C.J."/>
            <person name="Probst A.J."/>
            <person name="Thomas B.C."/>
            <person name="Singh A."/>
            <person name="Wilkins M.J."/>
            <person name="Karaoz U."/>
            <person name="Brodie E.L."/>
            <person name="Williams K.H."/>
            <person name="Hubbard S.S."/>
            <person name="Banfield J.F."/>
        </authorList>
    </citation>
    <scope>NUCLEOTIDE SEQUENCE [LARGE SCALE GENOMIC DNA]</scope>
</reference>
<evidence type="ECO:0000313" key="3">
    <source>
        <dbReference type="EMBL" id="OHA09583.1"/>
    </source>
</evidence>